<protein>
    <submittedName>
        <fullName evidence="3">Uncharacterized protein</fullName>
    </submittedName>
</protein>
<gene>
    <name evidence="3" type="ORF">Mgra_00005208</name>
</gene>
<feature type="region of interest" description="Disordered" evidence="1">
    <location>
        <begin position="117"/>
        <end position="143"/>
    </location>
</feature>
<evidence type="ECO:0000256" key="2">
    <source>
        <dbReference type="SAM" id="SignalP"/>
    </source>
</evidence>
<evidence type="ECO:0000313" key="4">
    <source>
        <dbReference type="Proteomes" id="UP000605970"/>
    </source>
</evidence>
<dbReference type="AlphaFoldDB" id="A0A8S9ZQG3"/>
<feature type="region of interest" description="Disordered" evidence="1">
    <location>
        <begin position="160"/>
        <end position="187"/>
    </location>
</feature>
<evidence type="ECO:0000256" key="1">
    <source>
        <dbReference type="SAM" id="MobiDB-lite"/>
    </source>
</evidence>
<organism evidence="3 4">
    <name type="scientific">Meloidogyne graminicola</name>
    <dbReference type="NCBI Taxonomy" id="189291"/>
    <lineage>
        <taxon>Eukaryota</taxon>
        <taxon>Metazoa</taxon>
        <taxon>Ecdysozoa</taxon>
        <taxon>Nematoda</taxon>
        <taxon>Chromadorea</taxon>
        <taxon>Rhabditida</taxon>
        <taxon>Tylenchina</taxon>
        <taxon>Tylenchomorpha</taxon>
        <taxon>Tylenchoidea</taxon>
        <taxon>Meloidogynidae</taxon>
        <taxon>Meloidogyninae</taxon>
        <taxon>Meloidogyne</taxon>
    </lineage>
</organism>
<keyword evidence="2" id="KW-0732">Signal</keyword>
<dbReference type="Proteomes" id="UP000605970">
    <property type="component" value="Unassembled WGS sequence"/>
</dbReference>
<comment type="caution">
    <text evidence="3">The sequence shown here is derived from an EMBL/GenBank/DDBJ whole genome shotgun (WGS) entry which is preliminary data.</text>
</comment>
<name>A0A8S9ZQG3_9BILA</name>
<dbReference type="EMBL" id="JABEBT010000043">
    <property type="protein sequence ID" value="KAF7635388.1"/>
    <property type="molecule type" value="Genomic_DNA"/>
</dbReference>
<evidence type="ECO:0000313" key="3">
    <source>
        <dbReference type="EMBL" id="KAF7635388.1"/>
    </source>
</evidence>
<dbReference type="OrthoDB" id="5909623at2759"/>
<proteinExistence type="predicted"/>
<feature type="chain" id="PRO_5035764651" evidence="2">
    <location>
        <begin position="25"/>
        <end position="187"/>
    </location>
</feature>
<sequence>MKLILKIYLFIFFILIFEGKMVHGETKFCNDGSPLSYPCFQQQKICQWNTSMICEEHEQYYFCCPPFQPSTKSEATTSTNLITSTISSIPGIQCITTPKDLNIQLSVEWGEVDNENEYKQRLDETSYDDGENNSLGDFEEKSRDVENLSSTIVVNSTFMYENDGNSGAENTTEYFDAENNYNRKQRF</sequence>
<accession>A0A8S9ZQG3</accession>
<reference evidence="3" key="1">
    <citation type="journal article" date="2020" name="Ecol. Evol.">
        <title>Genome structure and content of the rice root-knot nematode (Meloidogyne graminicola).</title>
        <authorList>
            <person name="Phan N.T."/>
            <person name="Danchin E.G.J."/>
            <person name="Klopp C."/>
            <person name="Perfus-Barbeoch L."/>
            <person name="Kozlowski D.K."/>
            <person name="Koutsovoulos G.D."/>
            <person name="Lopez-Roques C."/>
            <person name="Bouchez O."/>
            <person name="Zahm M."/>
            <person name="Besnard G."/>
            <person name="Bellafiore S."/>
        </authorList>
    </citation>
    <scope>NUCLEOTIDE SEQUENCE</scope>
    <source>
        <strain evidence="3">VN-18</strain>
    </source>
</reference>
<feature type="signal peptide" evidence="2">
    <location>
        <begin position="1"/>
        <end position="24"/>
    </location>
</feature>
<feature type="compositionally biased region" description="Polar residues" evidence="1">
    <location>
        <begin position="160"/>
        <end position="173"/>
    </location>
</feature>
<keyword evidence="4" id="KW-1185">Reference proteome</keyword>